<name>A0ABP9C617_9GAMM</name>
<proteinExistence type="predicted"/>
<organism evidence="1 2">
    <name type="scientific">Lysobacter hankyongensis</name>
    <dbReference type="NCBI Taxonomy" id="1176535"/>
    <lineage>
        <taxon>Bacteria</taxon>
        <taxon>Pseudomonadati</taxon>
        <taxon>Pseudomonadota</taxon>
        <taxon>Gammaproteobacteria</taxon>
        <taxon>Lysobacterales</taxon>
        <taxon>Lysobacteraceae</taxon>
        <taxon>Lysobacter</taxon>
    </lineage>
</organism>
<protein>
    <recommendedName>
        <fullName evidence="3">Circularly permuted type 2 ATP-grasp protein</fullName>
    </recommendedName>
</protein>
<keyword evidence="2" id="KW-1185">Reference proteome</keyword>
<sequence length="431" mass="46232">MAIVETQPVAAHDPVATAATLNGGCECIRLDRDALRSALADDLQDAESLATPGPGPGGLFSDVALFVPEAELSAMVGIMRAIEAVAALPAYRRAVLADASEIARAAPGPVGALMGYDFHLGPDGPRLIEVNTNAGGAFLNARLLAAQRACCAMFEPAMTPAVARDPESALVDMFRSEWALQRGDVPLSRVAIVDDDPPGQYLYPDMRLAACLLRRHGIDAVIVDAATLTYAHGRLRAGDLPIDLVYNRLVDFMLDRPEHAALHAAYRDGAVVLTPHPHAHALLADKRNLTLLSDPARLRALGADQDLVARLQHGIPRTVAVTADAAERLWAERRTLFFKPACGYGSKATYRGDKLTRGVWSTILGGDYVAQTIAALGERFVKVDGERMPLKTDLRLYAYAGEPLLVAARLYRGQTTNFRTPGGGFAPVFRT</sequence>
<evidence type="ECO:0000313" key="1">
    <source>
        <dbReference type="EMBL" id="GAA4803417.1"/>
    </source>
</evidence>
<evidence type="ECO:0000313" key="2">
    <source>
        <dbReference type="Proteomes" id="UP001499959"/>
    </source>
</evidence>
<reference evidence="2" key="1">
    <citation type="journal article" date="2019" name="Int. J. Syst. Evol. Microbiol.">
        <title>The Global Catalogue of Microorganisms (GCM) 10K type strain sequencing project: providing services to taxonomists for standard genome sequencing and annotation.</title>
        <authorList>
            <consortium name="The Broad Institute Genomics Platform"/>
            <consortium name="The Broad Institute Genome Sequencing Center for Infectious Disease"/>
            <person name="Wu L."/>
            <person name="Ma J."/>
        </authorList>
    </citation>
    <scope>NUCLEOTIDE SEQUENCE [LARGE SCALE GENOMIC DNA]</scope>
    <source>
        <strain evidence="2">JCM 18204</strain>
    </source>
</reference>
<dbReference type="SUPFAM" id="SSF56059">
    <property type="entry name" value="Glutathione synthetase ATP-binding domain-like"/>
    <property type="match status" value="1"/>
</dbReference>
<dbReference type="RefSeq" id="WP_345304429.1">
    <property type="nucleotide sequence ID" value="NZ_BAABJE010000017.1"/>
</dbReference>
<comment type="caution">
    <text evidence="1">The sequence shown here is derived from an EMBL/GenBank/DDBJ whole genome shotgun (WGS) entry which is preliminary data.</text>
</comment>
<dbReference type="Proteomes" id="UP001499959">
    <property type="component" value="Unassembled WGS sequence"/>
</dbReference>
<dbReference type="EMBL" id="BAABJE010000017">
    <property type="protein sequence ID" value="GAA4803417.1"/>
    <property type="molecule type" value="Genomic_DNA"/>
</dbReference>
<evidence type="ECO:0008006" key="3">
    <source>
        <dbReference type="Google" id="ProtNLM"/>
    </source>
</evidence>
<gene>
    <name evidence="1" type="ORF">GCM10023307_32780</name>
</gene>
<accession>A0ABP9C617</accession>